<dbReference type="AlphaFoldDB" id="A0AAN9G7Z1"/>
<accession>A0AAN9G7Z1</accession>
<keyword evidence="3" id="KW-1185">Reference proteome</keyword>
<reference evidence="2 3" key="1">
    <citation type="submission" date="2024-02" db="EMBL/GenBank/DDBJ databases">
        <title>Chromosome-scale genome assembly of the rough periwinkle Littorina saxatilis.</title>
        <authorList>
            <person name="De Jode A."/>
            <person name="Faria R."/>
            <person name="Formenti G."/>
            <person name="Sims Y."/>
            <person name="Smith T.P."/>
            <person name="Tracey A."/>
            <person name="Wood J.M.D."/>
            <person name="Zagrodzka Z.B."/>
            <person name="Johannesson K."/>
            <person name="Butlin R.K."/>
            <person name="Leder E.H."/>
        </authorList>
    </citation>
    <scope>NUCLEOTIDE SEQUENCE [LARGE SCALE GENOMIC DNA]</scope>
    <source>
        <strain evidence="2">Snail1</strain>
        <tissue evidence="2">Muscle</tissue>
    </source>
</reference>
<feature type="region of interest" description="Disordered" evidence="1">
    <location>
        <begin position="408"/>
        <end position="514"/>
    </location>
</feature>
<feature type="compositionally biased region" description="Low complexity" evidence="1">
    <location>
        <begin position="412"/>
        <end position="421"/>
    </location>
</feature>
<dbReference type="Proteomes" id="UP001374579">
    <property type="component" value="Unassembled WGS sequence"/>
</dbReference>
<name>A0AAN9G7Z1_9CAEN</name>
<evidence type="ECO:0000313" key="2">
    <source>
        <dbReference type="EMBL" id="KAK7098656.1"/>
    </source>
</evidence>
<feature type="compositionally biased region" description="Polar residues" evidence="1">
    <location>
        <begin position="225"/>
        <end position="252"/>
    </location>
</feature>
<feature type="compositionally biased region" description="Low complexity" evidence="1">
    <location>
        <begin position="430"/>
        <end position="453"/>
    </location>
</feature>
<feature type="compositionally biased region" description="Polar residues" evidence="1">
    <location>
        <begin position="302"/>
        <end position="326"/>
    </location>
</feature>
<feature type="compositionally biased region" description="Polar residues" evidence="1">
    <location>
        <begin position="485"/>
        <end position="500"/>
    </location>
</feature>
<evidence type="ECO:0000313" key="3">
    <source>
        <dbReference type="Proteomes" id="UP001374579"/>
    </source>
</evidence>
<proteinExistence type="predicted"/>
<gene>
    <name evidence="2" type="ORF">V1264_002904</name>
</gene>
<organism evidence="2 3">
    <name type="scientific">Littorina saxatilis</name>
    <dbReference type="NCBI Taxonomy" id="31220"/>
    <lineage>
        <taxon>Eukaryota</taxon>
        <taxon>Metazoa</taxon>
        <taxon>Spiralia</taxon>
        <taxon>Lophotrochozoa</taxon>
        <taxon>Mollusca</taxon>
        <taxon>Gastropoda</taxon>
        <taxon>Caenogastropoda</taxon>
        <taxon>Littorinimorpha</taxon>
        <taxon>Littorinoidea</taxon>
        <taxon>Littorinidae</taxon>
        <taxon>Littorina</taxon>
    </lineage>
</organism>
<evidence type="ECO:0000256" key="1">
    <source>
        <dbReference type="SAM" id="MobiDB-lite"/>
    </source>
</evidence>
<comment type="caution">
    <text evidence="2">The sequence shown here is derived from an EMBL/GenBank/DDBJ whole genome shotgun (WGS) entry which is preliminary data.</text>
</comment>
<feature type="compositionally biased region" description="Low complexity" evidence="1">
    <location>
        <begin position="332"/>
        <end position="345"/>
    </location>
</feature>
<feature type="region of interest" description="Disordered" evidence="1">
    <location>
        <begin position="144"/>
        <end position="252"/>
    </location>
</feature>
<dbReference type="EMBL" id="JBAMIC010000012">
    <property type="protein sequence ID" value="KAK7098656.1"/>
    <property type="molecule type" value="Genomic_DNA"/>
</dbReference>
<feature type="region of interest" description="Disordered" evidence="1">
    <location>
        <begin position="268"/>
        <end position="379"/>
    </location>
</feature>
<sequence>MAASGGRGAGCRLVQEMKRIPARYISHRIRMELSQILDPVKDLPDRDYRAFADRNGLTPRDWQWLDSQKVPGETSSICKVLDYLINKRGVRFTVFDVYKTLVDMDSEGQNVILNGMTDIRRMYNSGSRPGEEHTETPSLASLLPRSLDHNRPKSPPPPYTDTSGSHYVEDESEGYQQNDLGAGCRPVENSDVGSAGSEDGYMLRPGPIPQHGVNLSPGEPGEDSYSFNDSPTIHTTYASGTLSPPSYNQSQLQHSLMLVPNAPTTMHHPALNMNLRQPGGLSPTDMEDLKLPLQGPMVGEGRSSSTNGTNMLSSPERQSGPNFQQKKATRCQDQTSQQGQTTLSGQHEENTSVKQPIQQDYRASCPSHRRPSYKSSDYVSHRNSDGHFCMHSGACNCPAASNYSFFPPTPTSPQGSGSHSQTKGGGRSWGPSLTGSTSVSSSWPAGVSGSVSPWNDALHQTEAKQPLAPFSQGGGGKGKSRHHSMPQSENIPPQPYQRQHSMPPMHGSRKNHPEWNRGSKFIFILAADMEQSERVQEQVRALSNQLSRRNIKHIAVTSASPQPMVDMSQGPPRDKNFVAACFKKASIVLMMVSPGYLRYADAYTEGARETQSDQQKLIRRFHEQLKDEYFETPTCRVWPVLHLDANRVHLPSFLREGIYYFYPPQRDTENLFVLLKGFLSNVVQRNMSFGQHGC</sequence>
<evidence type="ECO:0008006" key="4">
    <source>
        <dbReference type="Google" id="ProtNLM"/>
    </source>
</evidence>
<protein>
    <recommendedName>
        <fullName evidence="4">SEFIR domain-containing protein</fullName>
    </recommendedName>
</protein>